<dbReference type="AlphaFoldDB" id="A0AAD5VYY3"/>
<organism evidence="1 2">
    <name type="scientific">Leucocoprinus birnbaumii</name>
    <dbReference type="NCBI Taxonomy" id="56174"/>
    <lineage>
        <taxon>Eukaryota</taxon>
        <taxon>Fungi</taxon>
        <taxon>Dikarya</taxon>
        <taxon>Basidiomycota</taxon>
        <taxon>Agaricomycotina</taxon>
        <taxon>Agaricomycetes</taxon>
        <taxon>Agaricomycetidae</taxon>
        <taxon>Agaricales</taxon>
        <taxon>Agaricineae</taxon>
        <taxon>Agaricaceae</taxon>
        <taxon>Leucocoprinus</taxon>
    </lineage>
</organism>
<protein>
    <submittedName>
        <fullName evidence="1">Uncharacterized protein</fullName>
    </submittedName>
</protein>
<dbReference type="EMBL" id="JANIEX010000104">
    <property type="protein sequence ID" value="KAJ3573400.1"/>
    <property type="molecule type" value="Genomic_DNA"/>
</dbReference>
<dbReference type="Proteomes" id="UP001213000">
    <property type="component" value="Unassembled WGS sequence"/>
</dbReference>
<accession>A0AAD5VYY3</accession>
<evidence type="ECO:0000313" key="1">
    <source>
        <dbReference type="EMBL" id="KAJ3573400.1"/>
    </source>
</evidence>
<proteinExistence type="predicted"/>
<reference evidence="1" key="1">
    <citation type="submission" date="2022-07" db="EMBL/GenBank/DDBJ databases">
        <title>Genome Sequence of Leucocoprinus birnbaumii.</title>
        <authorList>
            <person name="Buettner E."/>
        </authorList>
    </citation>
    <scope>NUCLEOTIDE SEQUENCE</scope>
    <source>
        <strain evidence="1">VT141</strain>
    </source>
</reference>
<gene>
    <name evidence="1" type="ORF">NP233_g2442</name>
</gene>
<evidence type="ECO:0000313" key="2">
    <source>
        <dbReference type="Proteomes" id="UP001213000"/>
    </source>
</evidence>
<keyword evidence="2" id="KW-1185">Reference proteome</keyword>
<comment type="caution">
    <text evidence="1">The sequence shown here is derived from an EMBL/GenBank/DDBJ whole genome shotgun (WGS) entry which is preliminary data.</text>
</comment>
<sequence length="223" mass="25409">MCLSTLELHFDSSTFTLEWLGFFEAIAKAFPNLSSLIFGGYPHEPLNMMVQDLLGPLYKLPLTRLALPDFPYAFSGAEIGNMLRAWPHLRYLRLAWPQTVLDPSTLLPQIVDHKSLESIFLRLEINHLFGPLSLNLISPPKSAIRRSQLKNICLFEPRVIPLTLNEKATFVRNLLALFPSLNSLRLLPGVKYSNLEDELRMLLVALKATYEDGYRARAEEENN</sequence>
<name>A0AAD5VYY3_9AGAR</name>